<gene>
    <name evidence="1" type="ORF">K1T71_005567</name>
</gene>
<keyword evidence="2" id="KW-1185">Reference proteome</keyword>
<sequence length="383" mass="43570">MICVFLISCLLTSSWAQERIIEPPLRIEFLPPEETQHLSARNVSLAWIRMPVDHFDPKNPDTFLMRFMFNEQFFGGDGYPVFILVGGEWNINAGWLLAGNMFEMARENRGYQIYTEHRYYGETLPYSNFTTENLRFLNVDQALADLAYFIHDLKKQPRFAGSKIILYGGSYAANMVLWFKQRYPHLVLGTVASSGPILGKVDFTGYLEVVHEAFLLEGGQQCINTINEGIADTIAAMATEEGRRLLEQNYSCISGNTPMEKIGGYIAAARGLGNSCWRLGYENFLASYSLNTNCKFDEEFVFNAVERVNQIFGGLEPNVNNTINIHGYIDPWRALGVYDRDLKDNSPTASHCFDMQSWLATDTIFMTHVQQNARRIVTSWLST</sequence>
<dbReference type="Proteomes" id="UP000824533">
    <property type="component" value="Linkage Group LG09"/>
</dbReference>
<proteinExistence type="predicted"/>
<name>A0ACC1D5V7_9NEOP</name>
<dbReference type="EMBL" id="CM034395">
    <property type="protein sequence ID" value="KAJ0178792.1"/>
    <property type="molecule type" value="Genomic_DNA"/>
</dbReference>
<accession>A0ACC1D5V7</accession>
<evidence type="ECO:0000313" key="1">
    <source>
        <dbReference type="EMBL" id="KAJ0178792.1"/>
    </source>
</evidence>
<protein>
    <submittedName>
        <fullName evidence="1">Uncharacterized protein</fullName>
    </submittedName>
</protein>
<organism evidence="1 2">
    <name type="scientific">Dendrolimus kikuchii</name>
    <dbReference type="NCBI Taxonomy" id="765133"/>
    <lineage>
        <taxon>Eukaryota</taxon>
        <taxon>Metazoa</taxon>
        <taxon>Ecdysozoa</taxon>
        <taxon>Arthropoda</taxon>
        <taxon>Hexapoda</taxon>
        <taxon>Insecta</taxon>
        <taxon>Pterygota</taxon>
        <taxon>Neoptera</taxon>
        <taxon>Endopterygota</taxon>
        <taxon>Lepidoptera</taxon>
        <taxon>Glossata</taxon>
        <taxon>Ditrysia</taxon>
        <taxon>Bombycoidea</taxon>
        <taxon>Lasiocampidae</taxon>
        <taxon>Dendrolimus</taxon>
    </lineage>
</organism>
<reference evidence="1 2" key="1">
    <citation type="journal article" date="2021" name="Front. Genet.">
        <title>Chromosome-Level Genome Assembly Reveals Significant Gene Expansion in the Toll and IMD Signaling Pathways of Dendrolimus kikuchii.</title>
        <authorList>
            <person name="Zhou J."/>
            <person name="Wu P."/>
            <person name="Xiong Z."/>
            <person name="Liu N."/>
            <person name="Zhao N."/>
            <person name="Ji M."/>
            <person name="Qiu Y."/>
            <person name="Yang B."/>
        </authorList>
    </citation>
    <scope>NUCLEOTIDE SEQUENCE [LARGE SCALE GENOMIC DNA]</scope>
    <source>
        <strain evidence="1">Ann1</strain>
    </source>
</reference>
<evidence type="ECO:0000313" key="2">
    <source>
        <dbReference type="Proteomes" id="UP000824533"/>
    </source>
</evidence>
<comment type="caution">
    <text evidence="1">The sequence shown here is derived from an EMBL/GenBank/DDBJ whole genome shotgun (WGS) entry which is preliminary data.</text>
</comment>